<sequence>MSKSIKVNSIVNRVNVDKSILGSSEISSLYGSKYAPLVFKDEVKMIVPGNILGGPIKLQANILTKERLGIIRGQKFGGSNCAYLHLGFVPIVIQSLLVSGNELVKGRCSLVDLSRGSEKTGLIDRFNFKFTKNEPFAAKILTINAPIDINCDTSINSIQILLELEGIDIRTERSVIAVVTGLSCVPTNSTIMLPGLKRETPKWSICNVFNVPEESEEDNERFNSLFNGANPKLIDLGKDTVLDNGKKFGFWGPSVKPVHRRELTTKNIIKEQMSQVMSETVSNLNICEERKKLRNCLERSKSVRGNVSEVGKEEVPVRRSLRVDMEELHRSGRQDARMEGGQQWECEASKYKHDGTEVKDYDGSAKSDIREYCRLLGGSRNKLSIDYSGLQCDECEWDRKSDINRWEFQSEDNSGNNEDLHSNPSGSEDIIINAKGGLQELCELRP</sequence>
<reference evidence="2" key="1">
    <citation type="submission" date="2018-12" db="EMBL/GenBank/DDBJ databases">
        <title>First report of Actinidia seed-borne latent virus in Korea.</title>
        <authorList>
            <person name="Park C.Y."/>
            <person name="Baek D.S."/>
            <person name="Yi S.I."/>
            <person name="Kim H."/>
        </authorList>
    </citation>
    <scope>NUCLEOTIDE SEQUENCE</scope>
    <source>
        <strain evidence="2">JN-BS4</strain>
    </source>
</reference>
<dbReference type="InterPro" id="IPR028919">
    <property type="entry name" value="Viral_movement"/>
</dbReference>
<protein>
    <submittedName>
        <fullName evidence="2">Movement protein</fullName>
    </submittedName>
</protein>
<proteinExistence type="predicted"/>
<dbReference type="Pfam" id="PF01107">
    <property type="entry name" value="MP"/>
    <property type="match status" value="1"/>
</dbReference>
<organism evidence="2">
    <name type="scientific">Actinidia seed borne latent virus</name>
    <dbReference type="NCBI Taxonomy" id="2560282"/>
    <lineage>
        <taxon>Viruses</taxon>
        <taxon>Riboviria</taxon>
        <taxon>Orthornavirae</taxon>
        <taxon>Kitrinoviricota</taxon>
        <taxon>Alsuviricetes</taxon>
        <taxon>Tymovirales</taxon>
        <taxon>Betaflexiviridae</taxon>
        <taxon>Trivirinae</taxon>
        <taxon>Prunevirus</taxon>
        <taxon>Prunevirus actinidiae</taxon>
    </lineage>
</organism>
<dbReference type="EMBL" id="LC438404">
    <property type="protein sequence ID" value="BBH55948.1"/>
    <property type="molecule type" value="Genomic_RNA"/>
</dbReference>
<feature type="compositionally biased region" description="Polar residues" evidence="1">
    <location>
        <begin position="411"/>
        <end position="426"/>
    </location>
</feature>
<evidence type="ECO:0000313" key="2">
    <source>
        <dbReference type="EMBL" id="BBH55948.1"/>
    </source>
</evidence>
<accession>A0A3T1AK81</accession>
<evidence type="ECO:0000256" key="1">
    <source>
        <dbReference type="SAM" id="MobiDB-lite"/>
    </source>
</evidence>
<feature type="region of interest" description="Disordered" evidence="1">
    <location>
        <begin position="409"/>
        <end position="430"/>
    </location>
</feature>
<name>A0A3T1AK81_9VIRU</name>